<dbReference type="AlphaFoldDB" id="A0A5B0QPT3"/>
<protein>
    <submittedName>
        <fullName evidence="2">SWI/SNF chromatin-remodeling complex subunit</fullName>
    </submittedName>
</protein>
<evidence type="ECO:0000256" key="1">
    <source>
        <dbReference type="SAM" id="MobiDB-lite"/>
    </source>
</evidence>
<sequence>MTHCDTWMTRDDLGIAPWNDAWSPRKTVDGQELVRPAAVVTRGIHRKNRCPPTSNCARGVHKPVSPTSAIKEQLEEYKLHKNFEGHLASQTSLPKEEETIGGDMKI</sequence>
<accession>A0A5B0QPT3</accession>
<proteinExistence type="predicted"/>
<gene>
    <name evidence="2" type="primary">SNF5_4</name>
    <name evidence="2" type="ORF">PGT21_032653</name>
</gene>
<dbReference type="EMBL" id="VSWC01000014">
    <property type="protein sequence ID" value="KAA1115159.1"/>
    <property type="molecule type" value="Genomic_DNA"/>
</dbReference>
<name>A0A5B0QPT3_PUCGR</name>
<keyword evidence="3" id="KW-1185">Reference proteome</keyword>
<organism evidence="2 3">
    <name type="scientific">Puccinia graminis f. sp. tritici</name>
    <dbReference type="NCBI Taxonomy" id="56615"/>
    <lineage>
        <taxon>Eukaryota</taxon>
        <taxon>Fungi</taxon>
        <taxon>Dikarya</taxon>
        <taxon>Basidiomycota</taxon>
        <taxon>Pucciniomycotina</taxon>
        <taxon>Pucciniomycetes</taxon>
        <taxon>Pucciniales</taxon>
        <taxon>Pucciniaceae</taxon>
        <taxon>Puccinia</taxon>
    </lineage>
</organism>
<evidence type="ECO:0000313" key="3">
    <source>
        <dbReference type="Proteomes" id="UP000324748"/>
    </source>
</evidence>
<feature type="region of interest" description="Disordered" evidence="1">
    <location>
        <begin position="46"/>
        <end position="65"/>
    </location>
</feature>
<evidence type="ECO:0000313" key="2">
    <source>
        <dbReference type="EMBL" id="KAA1115159.1"/>
    </source>
</evidence>
<dbReference type="Proteomes" id="UP000324748">
    <property type="component" value="Unassembled WGS sequence"/>
</dbReference>
<comment type="caution">
    <text evidence="2">The sequence shown here is derived from an EMBL/GenBank/DDBJ whole genome shotgun (WGS) entry which is preliminary data.</text>
</comment>
<reference evidence="2 3" key="1">
    <citation type="submission" date="2019-05" db="EMBL/GenBank/DDBJ databases">
        <title>Emergence of the Ug99 lineage of the wheat stem rust pathogen through somatic hybridization.</title>
        <authorList>
            <person name="Li F."/>
            <person name="Upadhyaya N.M."/>
            <person name="Sperschneider J."/>
            <person name="Matny O."/>
            <person name="Nguyen-Phuc H."/>
            <person name="Mago R."/>
            <person name="Raley C."/>
            <person name="Miller M.E."/>
            <person name="Silverstein K.A.T."/>
            <person name="Henningsen E."/>
            <person name="Hirsch C.D."/>
            <person name="Visser B."/>
            <person name="Pretorius Z.A."/>
            <person name="Steffenson B.J."/>
            <person name="Schwessinger B."/>
            <person name="Dodds P.N."/>
            <person name="Figueroa M."/>
        </authorList>
    </citation>
    <scope>NUCLEOTIDE SEQUENCE [LARGE SCALE GENOMIC DNA]</scope>
    <source>
        <strain evidence="2">21-0</strain>
    </source>
</reference>
<dbReference type="OrthoDB" id="10541654at2759"/>